<accession>A0A0B0P2Z1</accession>
<dbReference type="AlphaFoldDB" id="A0A0B0P2Z1"/>
<evidence type="ECO:0000313" key="1">
    <source>
        <dbReference type="EMBL" id="KHG19247.1"/>
    </source>
</evidence>
<proteinExistence type="predicted"/>
<name>A0A0B0P2Z1_GOSAR</name>
<reference evidence="2" key="1">
    <citation type="submission" date="2014-09" db="EMBL/GenBank/DDBJ databases">
        <authorList>
            <person name="Mudge J."/>
            <person name="Ramaraj T."/>
            <person name="Lindquist I.E."/>
            <person name="Bharti A.K."/>
            <person name="Sundararajan A."/>
            <person name="Cameron C.T."/>
            <person name="Woodward J.E."/>
            <person name="May G.D."/>
            <person name="Brubaker C."/>
            <person name="Broadhvest J."/>
            <person name="Wilkins T.A."/>
        </authorList>
    </citation>
    <scope>NUCLEOTIDE SEQUENCE</scope>
    <source>
        <strain evidence="2">cv. AKA8401</strain>
    </source>
</reference>
<protein>
    <submittedName>
        <fullName evidence="1">Minor capsid VP2</fullName>
    </submittedName>
</protein>
<organism evidence="1 2">
    <name type="scientific">Gossypium arboreum</name>
    <name type="common">Tree cotton</name>
    <name type="synonym">Gossypium nanking</name>
    <dbReference type="NCBI Taxonomy" id="29729"/>
    <lineage>
        <taxon>Eukaryota</taxon>
        <taxon>Viridiplantae</taxon>
        <taxon>Streptophyta</taxon>
        <taxon>Embryophyta</taxon>
        <taxon>Tracheophyta</taxon>
        <taxon>Spermatophyta</taxon>
        <taxon>Magnoliopsida</taxon>
        <taxon>eudicotyledons</taxon>
        <taxon>Gunneridae</taxon>
        <taxon>Pentapetalae</taxon>
        <taxon>rosids</taxon>
        <taxon>malvids</taxon>
        <taxon>Malvales</taxon>
        <taxon>Malvaceae</taxon>
        <taxon>Malvoideae</taxon>
        <taxon>Gossypium</taxon>
    </lineage>
</organism>
<gene>
    <name evidence="1" type="ORF">F383_26057</name>
</gene>
<evidence type="ECO:0000313" key="2">
    <source>
        <dbReference type="Proteomes" id="UP000032142"/>
    </source>
</evidence>
<sequence length="85" mass="9816">MIHTGGPHPRAYLTGLTTGVSHGRIPVEPKLSPIRKRPILRVLRHYKTYKYTLEEEERGCQGGGSRELLKESRLIHLRSRIHHQD</sequence>
<keyword evidence="2" id="KW-1185">Reference proteome</keyword>
<dbReference type="EMBL" id="KN412559">
    <property type="protein sequence ID" value="KHG19247.1"/>
    <property type="molecule type" value="Genomic_DNA"/>
</dbReference>
<dbReference type="Proteomes" id="UP000032142">
    <property type="component" value="Unassembled WGS sequence"/>
</dbReference>